<dbReference type="eggNOG" id="COG4096">
    <property type="taxonomic scope" value="Bacteria"/>
</dbReference>
<dbReference type="PANTHER" id="PTHR47396:SF1">
    <property type="entry name" value="ATP-DEPENDENT HELICASE IRC3-RELATED"/>
    <property type="match status" value="1"/>
</dbReference>
<keyword evidence="3" id="KW-1185">Reference proteome</keyword>
<dbReference type="STRING" id="1298598.JCM21714_2238"/>
<dbReference type="PROSITE" id="PS51192">
    <property type="entry name" value="HELICASE_ATP_BIND_1"/>
    <property type="match status" value="1"/>
</dbReference>
<name>W4VIE7_9BACI</name>
<dbReference type="PANTHER" id="PTHR47396">
    <property type="entry name" value="TYPE I RESTRICTION ENZYME ECOKI R PROTEIN"/>
    <property type="match status" value="1"/>
</dbReference>
<dbReference type="Pfam" id="PF04851">
    <property type="entry name" value="ResIII"/>
    <property type="match status" value="1"/>
</dbReference>
<dbReference type="InterPro" id="IPR027417">
    <property type="entry name" value="P-loop_NTPase"/>
</dbReference>
<comment type="caution">
    <text evidence="2">The sequence shown here is derived from an EMBL/GenBank/DDBJ whole genome shotgun (WGS) entry which is preliminary data.</text>
</comment>
<dbReference type="Proteomes" id="UP000019102">
    <property type="component" value="Unassembled WGS sequence"/>
</dbReference>
<evidence type="ECO:0000259" key="1">
    <source>
        <dbReference type="PROSITE" id="PS51192"/>
    </source>
</evidence>
<dbReference type="GO" id="GO:0003677">
    <property type="term" value="F:DNA binding"/>
    <property type="evidence" value="ECO:0007669"/>
    <property type="project" value="InterPro"/>
</dbReference>
<dbReference type="GO" id="GO:0016787">
    <property type="term" value="F:hydrolase activity"/>
    <property type="evidence" value="ECO:0007669"/>
    <property type="project" value="InterPro"/>
</dbReference>
<dbReference type="InterPro" id="IPR050742">
    <property type="entry name" value="Helicase_Restrict-Modif_Enz"/>
</dbReference>
<protein>
    <submittedName>
        <fullName evidence="2">Type I restriction-modification system</fullName>
    </submittedName>
</protein>
<proteinExistence type="predicted"/>
<dbReference type="AlphaFoldDB" id="W4VIE7"/>
<reference evidence="2 3" key="1">
    <citation type="journal article" date="2014" name="Genome Announc.">
        <title>Draft Genome Sequence of the Boron-Tolerant and Moderately Halotolerant Bacterium Gracilibacillus boraciitolerans JCM 21714T.</title>
        <authorList>
            <person name="Ahmed I."/>
            <person name="Oshima K."/>
            <person name="Suda W."/>
            <person name="Kitamura K."/>
            <person name="Iida T."/>
            <person name="Ohmori Y."/>
            <person name="Fujiwara T."/>
            <person name="Hattori M."/>
            <person name="Ohkuma M."/>
        </authorList>
    </citation>
    <scope>NUCLEOTIDE SEQUENCE [LARGE SCALE GENOMIC DNA]</scope>
    <source>
        <strain evidence="2 3">JCM 21714</strain>
    </source>
</reference>
<dbReference type="GO" id="GO:0005829">
    <property type="term" value="C:cytosol"/>
    <property type="evidence" value="ECO:0007669"/>
    <property type="project" value="TreeGrafter"/>
</dbReference>
<evidence type="ECO:0000313" key="3">
    <source>
        <dbReference type="Proteomes" id="UP000019102"/>
    </source>
</evidence>
<organism evidence="2 3">
    <name type="scientific">Gracilibacillus boraciitolerans JCM 21714</name>
    <dbReference type="NCBI Taxonomy" id="1298598"/>
    <lineage>
        <taxon>Bacteria</taxon>
        <taxon>Bacillati</taxon>
        <taxon>Bacillota</taxon>
        <taxon>Bacilli</taxon>
        <taxon>Bacillales</taxon>
        <taxon>Bacillaceae</taxon>
        <taxon>Gracilibacillus</taxon>
    </lineage>
</organism>
<dbReference type="GO" id="GO:0005524">
    <property type="term" value="F:ATP binding"/>
    <property type="evidence" value="ECO:0007669"/>
    <property type="project" value="InterPro"/>
</dbReference>
<dbReference type="InterPro" id="IPR006935">
    <property type="entry name" value="Helicase/UvrB_N"/>
</dbReference>
<dbReference type="EMBL" id="BAVS01000010">
    <property type="protein sequence ID" value="GAE93185.1"/>
    <property type="molecule type" value="Genomic_DNA"/>
</dbReference>
<dbReference type="InterPro" id="IPR014001">
    <property type="entry name" value="Helicase_ATP-bd"/>
</dbReference>
<evidence type="ECO:0000313" key="2">
    <source>
        <dbReference type="EMBL" id="GAE93185.1"/>
    </source>
</evidence>
<feature type="domain" description="Helicase ATP-binding" evidence="1">
    <location>
        <begin position="1"/>
        <end position="136"/>
    </location>
</feature>
<sequence>MLFLVDRKALGEQAEAAFKDSKIEKEETFYQIYNLQTLEDKVPEKETKVQIATVQGMLKRLFSTDEKSKLTIDQYDCIIVDEAHRGYTLDREMSEFEMKFRDHQDYVSKYRQVLEFFDAVKIGLTATPALHTREIFGGDPVYNYSYSLKKLIKHNG</sequence>
<gene>
    <name evidence="2" type="ORF">JCM21714_2238</name>
</gene>
<dbReference type="Gene3D" id="3.40.50.300">
    <property type="entry name" value="P-loop containing nucleotide triphosphate hydrolases"/>
    <property type="match status" value="1"/>
</dbReference>
<accession>W4VIE7</accession>
<dbReference type="SUPFAM" id="SSF52540">
    <property type="entry name" value="P-loop containing nucleoside triphosphate hydrolases"/>
    <property type="match status" value="1"/>
</dbReference>